<keyword evidence="2" id="KW-1185">Reference proteome</keyword>
<sequence>MEPWATDNIYPHNDFGKTICLQLMFLPESSNLRYTMPLVFYRKRSCFLFEQNSWHPQVQVLLLEVDQWSRSTLPCLSTVGSHNRLINISHKAGPPS</sequence>
<evidence type="ECO:0000313" key="2">
    <source>
        <dbReference type="Proteomes" id="UP000735302"/>
    </source>
</evidence>
<protein>
    <recommendedName>
        <fullName evidence="3">UBC core domain-containing protein</fullName>
    </recommendedName>
</protein>
<gene>
    <name evidence="1" type="ORF">PoB_006276300</name>
</gene>
<organism evidence="1 2">
    <name type="scientific">Plakobranchus ocellatus</name>
    <dbReference type="NCBI Taxonomy" id="259542"/>
    <lineage>
        <taxon>Eukaryota</taxon>
        <taxon>Metazoa</taxon>
        <taxon>Spiralia</taxon>
        <taxon>Lophotrochozoa</taxon>
        <taxon>Mollusca</taxon>
        <taxon>Gastropoda</taxon>
        <taxon>Heterobranchia</taxon>
        <taxon>Euthyneura</taxon>
        <taxon>Panpulmonata</taxon>
        <taxon>Sacoglossa</taxon>
        <taxon>Placobranchoidea</taxon>
        <taxon>Plakobranchidae</taxon>
        <taxon>Plakobranchus</taxon>
    </lineage>
</organism>
<reference evidence="1 2" key="1">
    <citation type="journal article" date="2021" name="Elife">
        <title>Chloroplast acquisition without the gene transfer in kleptoplastic sea slugs, Plakobranchus ocellatus.</title>
        <authorList>
            <person name="Maeda T."/>
            <person name="Takahashi S."/>
            <person name="Yoshida T."/>
            <person name="Shimamura S."/>
            <person name="Takaki Y."/>
            <person name="Nagai Y."/>
            <person name="Toyoda A."/>
            <person name="Suzuki Y."/>
            <person name="Arimoto A."/>
            <person name="Ishii H."/>
            <person name="Satoh N."/>
            <person name="Nishiyama T."/>
            <person name="Hasebe M."/>
            <person name="Maruyama T."/>
            <person name="Minagawa J."/>
            <person name="Obokata J."/>
            <person name="Shigenobu S."/>
        </authorList>
    </citation>
    <scope>NUCLEOTIDE SEQUENCE [LARGE SCALE GENOMIC DNA]</scope>
</reference>
<dbReference type="Proteomes" id="UP000735302">
    <property type="component" value="Unassembled WGS sequence"/>
</dbReference>
<dbReference type="EMBL" id="BLXT01007044">
    <property type="protein sequence ID" value="GFO36258.1"/>
    <property type="molecule type" value="Genomic_DNA"/>
</dbReference>
<evidence type="ECO:0008006" key="3">
    <source>
        <dbReference type="Google" id="ProtNLM"/>
    </source>
</evidence>
<name>A0AAV4CWJ0_9GAST</name>
<comment type="caution">
    <text evidence="1">The sequence shown here is derived from an EMBL/GenBank/DDBJ whole genome shotgun (WGS) entry which is preliminary data.</text>
</comment>
<accession>A0AAV4CWJ0</accession>
<proteinExistence type="predicted"/>
<dbReference type="AlphaFoldDB" id="A0AAV4CWJ0"/>
<evidence type="ECO:0000313" key="1">
    <source>
        <dbReference type="EMBL" id="GFO36258.1"/>
    </source>
</evidence>